<protein>
    <submittedName>
        <fullName evidence="1">Uncharacterized protein</fullName>
    </submittedName>
</protein>
<gene>
    <name evidence="1" type="ORF">KTC_53840</name>
</gene>
<evidence type="ECO:0000313" key="1">
    <source>
        <dbReference type="EMBL" id="BBH90633.1"/>
    </source>
</evidence>
<name>A0A455SQC7_9CHLR</name>
<dbReference type="EMBL" id="AP019376">
    <property type="protein sequence ID" value="BBH90633.1"/>
    <property type="molecule type" value="Genomic_DNA"/>
</dbReference>
<proteinExistence type="predicted"/>
<dbReference type="AlphaFoldDB" id="A0A455SQC7"/>
<accession>A0A455SQC7</accession>
<organism evidence="1">
    <name type="scientific">Thermosporothrix sp. COM3</name>
    <dbReference type="NCBI Taxonomy" id="2490863"/>
    <lineage>
        <taxon>Bacteria</taxon>
        <taxon>Bacillati</taxon>
        <taxon>Chloroflexota</taxon>
        <taxon>Ktedonobacteria</taxon>
        <taxon>Ktedonobacterales</taxon>
        <taxon>Thermosporotrichaceae</taxon>
        <taxon>Thermosporothrix</taxon>
    </lineage>
</organism>
<sequence length="100" mass="11196">MRNRKTLREGLRHVTAWQIRALALVLLVVIVGGGTQALTRALATRVSSEVQKPVVTQQEEEPRYQACLLVPTVDPLLKRVKIEQFPVVVSSPLQCEEPNK</sequence>
<reference evidence="1" key="1">
    <citation type="submission" date="2018-12" db="EMBL/GenBank/DDBJ databases">
        <title>Novel natural products biosynthetic potential of the class Ktedonobacteria.</title>
        <authorList>
            <person name="Zheng Y."/>
            <person name="Saitou A."/>
            <person name="Wang C.M."/>
            <person name="Toyoda A."/>
            <person name="Minakuchi Y."/>
            <person name="Sekiguchi Y."/>
            <person name="Ueda K."/>
            <person name="Takano H."/>
            <person name="Sakai Y."/>
            <person name="Yokota A."/>
            <person name="Yabe S."/>
        </authorList>
    </citation>
    <scope>NUCLEOTIDE SEQUENCE</scope>
    <source>
        <strain evidence="1">COM3</strain>
    </source>
</reference>